<feature type="domain" description="Copper resistance protein D" evidence="8">
    <location>
        <begin position="238"/>
        <end position="336"/>
    </location>
</feature>
<keyword evidence="2" id="KW-1003">Cell membrane</keyword>
<feature type="transmembrane region" description="Helical" evidence="7">
    <location>
        <begin position="100"/>
        <end position="122"/>
    </location>
</feature>
<gene>
    <name evidence="9" type="ORF">ABDK96_11135</name>
</gene>
<feature type="transmembrane region" description="Helical" evidence="7">
    <location>
        <begin position="21"/>
        <end position="48"/>
    </location>
</feature>
<feature type="region of interest" description="Disordered" evidence="6">
    <location>
        <begin position="630"/>
        <end position="654"/>
    </location>
</feature>
<dbReference type="Pfam" id="PF09678">
    <property type="entry name" value="Caa3_CtaG"/>
    <property type="match status" value="1"/>
</dbReference>
<feature type="transmembrane region" description="Helical" evidence="7">
    <location>
        <begin position="439"/>
        <end position="463"/>
    </location>
</feature>
<feature type="transmembrane region" description="Helical" evidence="7">
    <location>
        <begin position="374"/>
        <end position="393"/>
    </location>
</feature>
<accession>A0ABV0IJ94</accession>
<dbReference type="PANTHER" id="PTHR34820">
    <property type="entry name" value="INNER MEMBRANE PROTEIN YEBZ"/>
    <property type="match status" value="1"/>
</dbReference>
<dbReference type="Proteomes" id="UP001484097">
    <property type="component" value="Unassembled WGS sequence"/>
</dbReference>
<evidence type="ECO:0000256" key="4">
    <source>
        <dbReference type="ARBA" id="ARBA00022989"/>
    </source>
</evidence>
<feature type="transmembrane region" description="Helical" evidence="7">
    <location>
        <begin position="275"/>
        <end position="295"/>
    </location>
</feature>
<evidence type="ECO:0000259" key="8">
    <source>
        <dbReference type="Pfam" id="PF05425"/>
    </source>
</evidence>
<evidence type="ECO:0000256" key="5">
    <source>
        <dbReference type="ARBA" id="ARBA00023136"/>
    </source>
</evidence>
<dbReference type="PANTHER" id="PTHR34820:SF4">
    <property type="entry name" value="INNER MEMBRANE PROTEIN YEBZ"/>
    <property type="match status" value="1"/>
</dbReference>
<feature type="transmembrane region" description="Helical" evidence="7">
    <location>
        <begin position="604"/>
        <end position="626"/>
    </location>
</feature>
<proteinExistence type="predicted"/>
<evidence type="ECO:0000256" key="6">
    <source>
        <dbReference type="SAM" id="MobiDB-lite"/>
    </source>
</evidence>
<dbReference type="RefSeq" id="WP_347920838.1">
    <property type="nucleotide sequence ID" value="NZ_JBDXMX010000004.1"/>
</dbReference>
<evidence type="ECO:0000256" key="1">
    <source>
        <dbReference type="ARBA" id="ARBA00004651"/>
    </source>
</evidence>
<dbReference type="EMBL" id="JBDXMX010000004">
    <property type="protein sequence ID" value="MEO9248238.1"/>
    <property type="molecule type" value="Genomic_DNA"/>
</dbReference>
<reference evidence="9 10" key="1">
    <citation type="submission" date="2024-05" db="EMBL/GenBank/DDBJ databases">
        <authorList>
            <person name="Yi C."/>
        </authorList>
    </citation>
    <scope>NUCLEOTIDE SEQUENCE [LARGE SCALE GENOMIC DNA]</scope>
    <source>
        <strain evidence="9 10">XS13</strain>
    </source>
</reference>
<dbReference type="InterPro" id="IPR019108">
    <property type="entry name" value="Caa3_assmbl_CtaG-rel"/>
</dbReference>
<dbReference type="Pfam" id="PF05425">
    <property type="entry name" value="CopD"/>
    <property type="match status" value="1"/>
</dbReference>
<dbReference type="InterPro" id="IPR032694">
    <property type="entry name" value="CopC/D"/>
</dbReference>
<feature type="transmembrane region" description="Helical" evidence="7">
    <location>
        <begin position="163"/>
        <end position="186"/>
    </location>
</feature>
<organism evidence="9 10">
    <name type="scientific">Citricoccus nitrophenolicus</name>
    <dbReference type="NCBI Taxonomy" id="863575"/>
    <lineage>
        <taxon>Bacteria</taxon>
        <taxon>Bacillati</taxon>
        <taxon>Actinomycetota</taxon>
        <taxon>Actinomycetes</taxon>
        <taxon>Micrococcales</taxon>
        <taxon>Micrococcaceae</taxon>
        <taxon>Citricoccus</taxon>
    </lineage>
</organism>
<sequence length="654" mass="69030">MSQVAVRHRPGQEHARTLRGSAAWLLVAALLLALLVAAGAVLLSGAAAAGDLVDPGALVRWGLPLVDAVVHLAAMVTLGGLTLCAVVLRPGTPPWHRAATLSAIAAIAWTVVQAVHLVLVHASVMGSGLSGPGYPALVVQFISGIDLGATLAWAVVLSAVTAALAVLSTTSASACWAAVVAGVALLPRAGLGHASGAGNHELAVSAMWLHLLGTGLWAGTLAVLVFSTLGLKAGLASTVSRFSAIAGWAVAMVVVSGAASAWIRLDSPWQLLTTAWGQLLTVKIVAFTALAAAGWHHRRSTIPLLTDAGGRSWPFWRLAAVEVLIMSVVVGVSVALGSSAPPIPQARTAEGAELAGLPAPWFTGLVTQWSLDPLFVFLAGAGAWVYVSWALRLRRRGDAWPAARMACWLLGMALLVWTTSGGVGVYGRVLFSVHMIQHMMLLSVLPVFIVLGSPVTLALRALPRRQGDTRGPRELLLAALHARWARFFAHPVVAALHVPVSMAVFYLTPLFELALRSHVLHVLMMMHFFLVGYLFTNVVIGTDPGPQRPFFPLRLVLLLPSMVFHTFFGLFLLSSTSLLAGAFFTGMGPPWTDPVTDQQVGGAVSWAMGEVPALALAMIVATRWTMHDERAQRRRERAGRPHRPDSAVPSPAND</sequence>
<comment type="caution">
    <text evidence="9">The sequence shown here is derived from an EMBL/GenBank/DDBJ whole genome shotgun (WGS) entry which is preliminary data.</text>
</comment>
<keyword evidence="5 7" id="KW-0472">Membrane</keyword>
<evidence type="ECO:0000256" key="7">
    <source>
        <dbReference type="SAM" id="Phobius"/>
    </source>
</evidence>
<evidence type="ECO:0000256" key="3">
    <source>
        <dbReference type="ARBA" id="ARBA00022692"/>
    </source>
</evidence>
<keyword evidence="10" id="KW-1185">Reference proteome</keyword>
<feature type="transmembrane region" description="Helical" evidence="7">
    <location>
        <begin position="242"/>
        <end position="263"/>
    </location>
</feature>
<feature type="transmembrane region" description="Helical" evidence="7">
    <location>
        <begin position="562"/>
        <end position="584"/>
    </location>
</feature>
<dbReference type="InterPro" id="IPR008457">
    <property type="entry name" value="Cu-R_CopD_dom"/>
</dbReference>
<feature type="transmembrane region" description="Helical" evidence="7">
    <location>
        <begin position="484"/>
        <end position="507"/>
    </location>
</feature>
<name>A0ABV0IJ94_9MICC</name>
<feature type="transmembrane region" description="Helical" evidence="7">
    <location>
        <begin position="315"/>
        <end position="336"/>
    </location>
</feature>
<keyword evidence="4 7" id="KW-1133">Transmembrane helix</keyword>
<evidence type="ECO:0000313" key="10">
    <source>
        <dbReference type="Proteomes" id="UP001484097"/>
    </source>
</evidence>
<evidence type="ECO:0000313" key="9">
    <source>
        <dbReference type="EMBL" id="MEO9248238.1"/>
    </source>
</evidence>
<feature type="transmembrane region" description="Helical" evidence="7">
    <location>
        <begin position="206"/>
        <end position="230"/>
    </location>
</feature>
<evidence type="ECO:0000256" key="2">
    <source>
        <dbReference type="ARBA" id="ARBA00022475"/>
    </source>
</evidence>
<feature type="transmembrane region" description="Helical" evidence="7">
    <location>
        <begin position="68"/>
        <end position="88"/>
    </location>
</feature>
<feature type="transmembrane region" description="Helical" evidence="7">
    <location>
        <begin position="405"/>
        <end position="427"/>
    </location>
</feature>
<protein>
    <submittedName>
        <fullName evidence="9">Cytochrome c oxidase assembly protein</fullName>
    </submittedName>
</protein>
<keyword evidence="3 7" id="KW-0812">Transmembrane</keyword>
<feature type="transmembrane region" description="Helical" evidence="7">
    <location>
        <begin position="519"/>
        <end position="541"/>
    </location>
</feature>
<feature type="transmembrane region" description="Helical" evidence="7">
    <location>
        <begin position="134"/>
        <end position="156"/>
    </location>
</feature>
<comment type="subcellular location">
    <subcellularLocation>
        <location evidence="1">Cell membrane</location>
        <topology evidence="1">Multi-pass membrane protein</topology>
    </subcellularLocation>
</comment>